<dbReference type="GO" id="GO:0003682">
    <property type="term" value="F:chromatin binding"/>
    <property type="evidence" value="ECO:0007669"/>
    <property type="project" value="UniProtKB-ARBA"/>
</dbReference>
<proteinExistence type="predicted"/>
<dbReference type="GO" id="GO:0040029">
    <property type="term" value="P:epigenetic regulation of gene expression"/>
    <property type="evidence" value="ECO:0007669"/>
    <property type="project" value="UniProtKB-ARBA"/>
</dbReference>
<dbReference type="Pfam" id="PF00096">
    <property type="entry name" value="zf-C2H2"/>
    <property type="match status" value="4"/>
</dbReference>
<dbReference type="InterPro" id="IPR036236">
    <property type="entry name" value="Znf_C2H2_sf"/>
</dbReference>
<dbReference type="Pfam" id="PF07776">
    <property type="entry name" value="zf-AD"/>
    <property type="match status" value="1"/>
</dbReference>
<dbReference type="SMART" id="SM00692">
    <property type="entry name" value="DM3"/>
    <property type="match status" value="1"/>
</dbReference>
<dbReference type="Gene3D" id="3.40.1800.20">
    <property type="match status" value="1"/>
</dbReference>
<reference evidence="16 17" key="1">
    <citation type="submission" date="2020-11" db="EMBL/GenBank/DDBJ databases">
        <authorList>
            <person name="Wallbank WR R."/>
            <person name="Pardo Diaz C."/>
            <person name="Kozak K."/>
            <person name="Martin S."/>
            <person name="Jiggins C."/>
            <person name="Moest M."/>
            <person name="Warren A I."/>
            <person name="Generalovic N T."/>
            <person name="Byers J.R.P. K."/>
            <person name="Montejo-Kovacevich G."/>
            <person name="Yen C E."/>
        </authorList>
    </citation>
    <scope>NUCLEOTIDE SEQUENCE [LARGE SCALE GENOMIC DNA]</scope>
</reference>
<feature type="binding site" evidence="10">
    <location>
        <position position="123"/>
    </location>
    <ligand>
        <name>Zn(2+)</name>
        <dbReference type="ChEBI" id="CHEBI:29105"/>
    </ligand>
</feature>
<keyword evidence="17" id="KW-1185">Reference proteome</keyword>
<evidence type="ECO:0000256" key="11">
    <source>
        <dbReference type="SAM" id="Coils"/>
    </source>
</evidence>
<keyword evidence="5 10" id="KW-0862">Zinc</keyword>
<keyword evidence="6 9" id="KW-0238">DNA-binding</keyword>
<feature type="coiled-coil region" evidence="11">
    <location>
        <begin position="180"/>
        <end position="207"/>
    </location>
</feature>
<evidence type="ECO:0000256" key="10">
    <source>
        <dbReference type="PROSITE-ProRule" id="PRU01263"/>
    </source>
</evidence>
<keyword evidence="3" id="KW-0677">Repeat</keyword>
<dbReference type="Gene3D" id="6.20.210.20">
    <property type="entry name" value="THAP domain"/>
    <property type="match status" value="1"/>
</dbReference>
<evidence type="ECO:0000256" key="1">
    <source>
        <dbReference type="ARBA" id="ARBA00004123"/>
    </source>
</evidence>
<evidence type="ECO:0000259" key="14">
    <source>
        <dbReference type="PROSITE" id="PS50950"/>
    </source>
</evidence>
<evidence type="ECO:0000256" key="7">
    <source>
        <dbReference type="ARBA" id="ARBA00023242"/>
    </source>
</evidence>
<dbReference type="GO" id="GO:0000978">
    <property type="term" value="F:RNA polymerase II cis-regulatory region sequence-specific DNA binding"/>
    <property type="evidence" value="ECO:0007669"/>
    <property type="project" value="TreeGrafter"/>
</dbReference>
<dbReference type="SMART" id="SM00980">
    <property type="entry name" value="THAP"/>
    <property type="match status" value="1"/>
</dbReference>
<dbReference type="PROSITE" id="PS50950">
    <property type="entry name" value="ZF_THAP"/>
    <property type="match status" value="1"/>
</dbReference>
<feature type="binding site" evidence="10">
    <location>
        <position position="126"/>
    </location>
    <ligand>
        <name>Zn(2+)</name>
        <dbReference type="ChEBI" id="CHEBI:29105"/>
    </ligand>
</feature>
<evidence type="ECO:0000256" key="9">
    <source>
        <dbReference type="PROSITE-ProRule" id="PRU00309"/>
    </source>
</evidence>
<dbReference type="Pfam" id="PF13912">
    <property type="entry name" value="zf-C2H2_6"/>
    <property type="match status" value="1"/>
</dbReference>
<feature type="binding site" evidence="10">
    <location>
        <position position="169"/>
    </location>
    <ligand>
        <name>Zn(2+)</name>
        <dbReference type="ChEBI" id="CHEBI:29105"/>
    </ligand>
</feature>
<evidence type="ECO:0000256" key="8">
    <source>
        <dbReference type="PROSITE-ProRule" id="PRU00042"/>
    </source>
</evidence>
<evidence type="ECO:0000256" key="6">
    <source>
        <dbReference type="ARBA" id="ARBA00023125"/>
    </source>
</evidence>
<dbReference type="FunCoup" id="A0A7R8UGB4">
    <property type="interactions" value="20"/>
</dbReference>
<evidence type="ECO:0000259" key="13">
    <source>
        <dbReference type="PROSITE" id="PS50157"/>
    </source>
</evidence>
<feature type="domain" description="C2H2-type" evidence="13">
    <location>
        <begin position="613"/>
        <end position="640"/>
    </location>
</feature>
<feature type="binding site" evidence="10">
    <location>
        <position position="166"/>
    </location>
    <ligand>
        <name>Zn(2+)</name>
        <dbReference type="ChEBI" id="CHEBI:29105"/>
    </ligand>
</feature>
<dbReference type="FunFam" id="3.30.160.60:FF:000690">
    <property type="entry name" value="Zinc finger protein 354C"/>
    <property type="match status" value="1"/>
</dbReference>
<dbReference type="SUPFAM" id="SSF57716">
    <property type="entry name" value="Glucocorticoid receptor-like (DNA-binding domain)"/>
    <property type="match status" value="2"/>
</dbReference>
<dbReference type="InterPro" id="IPR038441">
    <property type="entry name" value="THAP_Znf_sf"/>
</dbReference>
<dbReference type="GO" id="GO:0005634">
    <property type="term" value="C:nucleus"/>
    <property type="evidence" value="ECO:0007669"/>
    <property type="project" value="UniProtKB-SubCell"/>
</dbReference>
<dbReference type="GO" id="GO:0008270">
    <property type="term" value="F:zinc ion binding"/>
    <property type="evidence" value="ECO:0007669"/>
    <property type="project" value="UniProtKB-UniRule"/>
</dbReference>
<dbReference type="SMART" id="SM00355">
    <property type="entry name" value="ZnF_C2H2"/>
    <property type="match status" value="9"/>
</dbReference>
<feature type="domain" description="C2H2-type" evidence="13">
    <location>
        <begin position="432"/>
        <end position="462"/>
    </location>
</feature>
<dbReference type="InParanoid" id="A0A7R8UGB4"/>
<protein>
    <submittedName>
        <fullName evidence="16">Uncharacterized protein</fullName>
    </submittedName>
</protein>
<evidence type="ECO:0000313" key="16">
    <source>
        <dbReference type="EMBL" id="CAD7080074.1"/>
    </source>
</evidence>
<dbReference type="OrthoDB" id="6496718at2759"/>
<evidence type="ECO:0000256" key="5">
    <source>
        <dbReference type="ARBA" id="ARBA00022833"/>
    </source>
</evidence>
<organism evidence="16 17">
    <name type="scientific">Hermetia illucens</name>
    <name type="common">Black soldier fly</name>
    <dbReference type="NCBI Taxonomy" id="343691"/>
    <lineage>
        <taxon>Eukaryota</taxon>
        <taxon>Metazoa</taxon>
        <taxon>Ecdysozoa</taxon>
        <taxon>Arthropoda</taxon>
        <taxon>Hexapoda</taxon>
        <taxon>Insecta</taxon>
        <taxon>Pterygota</taxon>
        <taxon>Neoptera</taxon>
        <taxon>Endopterygota</taxon>
        <taxon>Diptera</taxon>
        <taxon>Brachycera</taxon>
        <taxon>Stratiomyomorpha</taxon>
        <taxon>Stratiomyidae</taxon>
        <taxon>Hermetiinae</taxon>
        <taxon>Hermetia</taxon>
    </lineage>
</organism>
<evidence type="ECO:0000256" key="3">
    <source>
        <dbReference type="ARBA" id="ARBA00022737"/>
    </source>
</evidence>
<feature type="compositionally biased region" description="Acidic residues" evidence="12">
    <location>
        <begin position="234"/>
        <end position="246"/>
    </location>
</feature>
<evidence type="ECO:0000256" key="2">
    <source>
        <dbReference type="ARBA" id="ARBA00022723"/>
    </source>
</evidence>
<dbReference type="GO" id="GO:0001228">
    <property type="term" value="F:DNA-binding transcription activator activity, RNA polymerase II-specific"/>
    <property type="evidence" value="ECO:0007669"/>
    <property type="project" value="TreeGrafter"/>
</dbReference>
<gene>
    <name evidence="16" type="ORF">HERILL_LOCUS3250</name>
</gene>
<feature type="domain" description="C2H2-type" evidence="13">
    <location>
        <begin position="641"/>
        <end position="668"/>
    </location>
</feature>
<keyword evidence="2 10" id="KW-0479">Metal-binding</keyword>
<dbReference type="Proteomes" id="UP000594454">
    <property type="component" value="Chromosome 1"/>
</dbReference>
<dbReference type="PANTHER" id="PTHR24376:SF235">
    <property type="entry name" value="C2H2-TYPE DOMAIN-CONTAINING PROTEIN"/>
    <property type="match status" value="1"/>
</dbReference>
<dbReference type="PANTHER" id="PTHR24376">
    <property type="entry name" value="ZINC FINGER PROTEIN"/>
    <property type="match status" value="1"/>
</dbReference>
<evidence type="ECO:0000256" key="12">
    <source>
        <dbReference type="SAM" id="MobiDB-lite"/>
    </source>
</evidence>
<dbReference type="EMBL" id="LR899009">
    <property type="protein sequence ID" value="CAD7080074.1"/>
    <property type="molecule type" value="Genomic_DNA"/>
</dbReference>
<dbReference type="Gene3D" id="3.30.160.60">
    <property type="entry name" value="Classic Zinc Finger"/>
    <property type="match status" value="5"/>
</dbReference>
<dbReference type="PROSITE" id="PS50157">
    <property type="entry name" value="ZINC_FINGER_C2H2_2"/>
    <property type="match status" value="8"/>
</dbReference>
<accession>A0A7R8UGB4</accession>
<comment type="subcellular location">
    <subcellularLocation>
        <location evidence="1">Nucleus</location>
    </subcellularLocation>
</comment>
<evidence type="ECO:0000259" key="15">
    <source>
        <dbReference type="PROSITE" id="PS51915"/>
    </source>
</evidence>
<dbReference type="SMART" id="SM00868">
    <property type="entry name" value="zf-AD"/>
    <property type="match status" value="3"/>
</dbReference>
<feature type="domain" description="C2H2-type" evidence="13">
    <location>
        <begin position="367"/>
        <end position="391"/>
    </location>
</feature>
<name>A0A7R8UGB4_HERIL</name>
<sequence>MPSFCVVSNCEYKYTHVENVSFHKFPYNSPDILAKWIKFADRGPKWKPSRWSAICSRHFLPSDFRNLITRKCLKKDAVPSITIKQFTGNFLDLQSNDDPKKVDSKFIDNNFQMTLEEQQDVNCRLCGLCCKSIETFTTNFEVFGMIKKCFPTLNIQQDDDFPKNICTTCLDRLHLFSEFVDEVLRTQKDLESKFNNEQNQLQIMNIEKSLKIKQEPVIKVKQEVNEGVHSTTSDDLENEGNDEQDDCDQKSQLHYHLPIVNSEEIINNCDIMEIISLDDAFIDIPDDDFGEETPTPTQEPVKIQTFKNIDDHNYAKSAAESTEISKEPCYKTETNEDHDLDVQISSEPNIVVIDESIVKSGPTIPCFQCDICALVFLHESTLNEHKSLYHAPAIRICVPCNLHFDSFYKFLKHKNKFHKFGKKQLAKKKTNLNCPMCEKTFTSKLALNNHRKYICDHQYEQEYECKHCGKKLSRWSLLRHHEKICRQETDLTMVGEKQDHEQPSSTTPSFTSFTVNSLPSGSQLKVKPNKNGQFECPICERTYTRRPNLFKHQVTHRPSSLWNHKCGDCNKLFDHIYDLRRHLKTKACSGNNKVDGADDNDQKPPQTPQQLFFICTICGKQLKTLQRLKQHSISHTGKKPYVCESCGKSFVNVYNLYQHHITHSDVRRYKCDLCEKVFKRRGGLNQHKRAYHFKIKPHECPTCKHRYALKGDMIRCKHSLLRQ</sequence>
<dbReference type="InterPro" id="IPR006612">
    <property type="entry name" value="THAP_Znf"/>
</dbReference>
<feature type="domain" description="C2H2-type" evidence="13">
    <location>
        <begin position="534"/>
        <end position="556"/>
    </location>
</feature>
<feature type="domain" description="C2H2-type" evidence="13">
    <location>
        <begin position="463"/>
        <end position="498"/>
    </location>
</feature>
<feature type="domain" description="C2H2-type" evidence="13">
    <location>
        <begin position="669"/>
        <end position="697"/>
    </location>
</feature>
<dbReference type="InterPro" id="IPR012934">
    <property type="entry name" value="Znf_AD"/>
</dbReference>
<keyword evidence="7" id="KW-0539">Nucleus</keyword>
<dbReference type="Pfam" id="PF05485">
    <property type="entry name" value="THAP"/>
    <property type="match status" value="1"/>
</dbReference>
<feature type="domain" description="THAP-type" evidence="14">
    <location>
        <begin position="1"/>
        <end position="82"/>
    </location>
</feature>
<dbReference type="InterPro" id="IPR013087">
    <property type="entry name" value="Znf_C2H2_type"/>
</dbReference>
<dbReference type="PROSITE" id="PS51915">
    <property type="entry name" value="ZAD"/>
    <property type="match status" value="1"/>
</dbReference>
<feature type="region of interest" description="Disordered" evidence="12">
    <location>
        <begin position="223"/>
        <end position="248"/>
    </location>
</feature>
<feature type="domain" description="ZAD" evidence="15">
    <location>
        <begin position="121"/>
        <end position="193"/>
    </location>
</feature>
<feature type="domain" description="C2H2-type" evidence="13">
    <location>
        <begin position="564"/>
        <end position="593"/>
    </location>
</feature>
<keyword evidence="11" id="KW-0175">Coiled coil</keyword>
<dbReference type="PROSITE" id="PS00028">
    <property type="entry name" value="ZINC_FINGER_C2H2_1"/>
    <property type="match status" value="5"/>
</dbReference>
<evidence type="ECO:0000313" key="17">
    <source>
        <dbReference type="Proteomes" id="UP000594454"/>
    </source>
</evidence>
<dbReference type="GO" id="GO:0000785">
    <property type="term" value="C:chromatin"/>
    <property type="evidence" value="ECO:0007669"/>
    <property type="project" value="UniProtKB-ARBA"/>
</dbReference>
<evidence type="ECO:0000256" key="4">
    <source>
        <dbReference type="ARBA" id="ARBA00022771"/>
    </source>
</evidence>
<dbReference type="AlphaFoldDB" id="A0A7R8UGB4"/>
<dbReference type="OMA" id="KFQFCDF"/>
<keyword evidence="4 8" id="KW-0863">Zinc-finger</keyword>
<dbReference type="SUPFAM" id="SSF57667">
    <property type="entry name" value="beta-beta-alpha zinc fingers"/>
    <property type="match status" value="4"/>
</dbReference>